<dbReference type="Pfam" id="PF13374">
    <property type="entry name" value="TPR_10"/>
    <property type="match status" value="2"/>
</dbReference>
<gene>
    <name evidence="1" type="ORF">R2D22_31870</name>
</gene>
<dbReference type="EMBL" id="CP137573">
    <property type="protein sequence ID" value="WOX25730.1"/>
    <property type="molecule type" value="Genomic_DNA"/>
</dbReference>
<accession>A0ABZ0M2J0</accession>
<evidence type="ECO:0000313" key="2">
    <source>
        <dbReference type="Proteomes" id="UP001301731"/>
    </source>
</evidence>
<organism evidence="1 2">
    <name type="scientific">Streptomyces solicathayae</name>
    <dbReference type="NCBI Taxonomy" id="3081768"/>
    <lineage>
        <taxon>Bacteria</taxon>
        <taxon>Bacillati</taxon>
        <taxon>Actinomycetota</taxon>
        <taxon>Actinomycetes</taxon>
        <taxon>Kitasatosporales</taxon>
        <taxon>Streptomycetaceae</taxon>
        <taxon>Streptomyces</taxon>
    </lineage>
</organism>
<dbReference type="RefSeq" id="WP_318108445.1">
    <property type="nucleotide sequence ID" value="NZ_CP137573.1"/>
</dbReference>
<dbReference type="InterPro" id="IPR011990">
    <property type="entry name" value="TPR-like_helical_dom_sf"/>
</dbReference>
<keyword evidence="2" id="KW-1185">Reference proteome</keyword>
<sequence length="323" mass="33906">MGLLDLFRGGAGSRSPRILEQRIRAAHALTGQGRHAEAEEGLRAVIRDARHLLGATHPVMVSARLALVATLHAAGRFTEAEDEARAVAATRTHLPDDALRVHVLGLAEMVRSLRGGHEEAVTVYAGLLPEMTRINGPEHLWTLQLRTNRASALAQLGRYEEAEAEALAVAACADRLRAPEATMPWLAASTVLVYALNGSGRHADAESVARGALAQAVRAASAPGVTRTLPVLGAALARALSGQGRHEEALAEVATARLYDTGAHAADTGLTGVAAARALHGLGREAEARAEAEQALESCTALFGPDHPRTVEARELLEAAGTR</sequence>
<dbReference type="InterPro" id="IPR011717">
    <property type="entry name" value="TPR-4"/>
</dbReference>
<dbReference type="Proteomes" id="UP001301731">
    <property type="component" value="Chromosome"/>
</dbReference>
<dbReference type="Gene3D" id="1.25.40.10">
    <property type="entry name" value="Tetratricopeptide repeat domain"/>
    <property type="match status" value="2"/>
</dbReference>
<dbReference type="PANTHER" id="PTHR46082">
    <property type="entry name" value="ATP/GTP-BINDING PROTEIN-RELATED"/>
    <property type="match status" value="1"/>
</dbReference>
<dbReference type="Pfam" id="PF13424">
    <property type="entry name" value="TPR_12"/>
    <property type="match status" value="1"/>
</dbReference>
<dbReference type="PANTHER" id="PTHR46082:SF6">
    <property type="entry name" value="AAA+ ATPASE DOMAIN-CONTAINING PROTEIN-RELATED"/>
    <property type="match status" value="1"/>
</dbReference>
<proteinExistence type="predicted"/>
<protein>
    <submittedName>
        <fullName evidence="1">Tetratricopeptide repeat protein</fullName>
    </submittedName>
</protein>
<dbReference type="InterPro" id="IPR053137">
    <property type="entry name" value="NLR-like"/>
</dbReference>
<name>A0ABZ0M2J0_9ACTN</name>
<dbReference type="SUPFAM" id="SSF48452">
    <property type="entry name" value="TPR-like"/>
    <property type="match status" value="2"/>
</dbReference>
<evidence type="ECO:0000313" key="1">
    <source>
        <dbReference type="EMBL" id="WOX25730.1"/>
    </source>
</evidence>
<dbReference type="Pfam" id="PF07721">
    <property type="entry name" value="TPR_4"/>
    <property type="match status" value="2"/>
</dbReference>
<reference evidence="1 2" key="1">
    <citation type="submission" date="2023-10" db="EMBL/GenBank/DDBJ databases">
        <title>The genome sequence of Streptomyces sp. HUAS YS2.</title>
        <authorList>
            <person name="Mo P."/>
        </authorList>
    </citation>
    <scope>NUCLEOTIDE SEQUENCE [LARGE SCALE GENOMIC DNA]</scope>
    <source>
        <strain evidence="1 2">HUAS YS2</strain>
    </source>
</reference>